<comment type="similarity">
    <text evidence="1">Belongs to the protein kinase superfamily. NEK Ser/Thr protein kinase family. NIMA subfamily.</text>
</comment>
<dbReference type="STRING" id="457427.SSOG_05345"/>
<dbReference type="OrthoDB" id="4194888at2"/>
<dbReference type="PROSITE" id="PS00108">
    <property type="entry name" value="PROTEIN_KINASE_ST"/>
    <property type="match status" value="1"/>
</dbReference>
<evidence type="ECO:0000259" key="9">
    <source>
        <dbReference type="PROSITE" id="PS50011"/>
    </source>
</evidence>
<evidence type="ECO:0000256" key="8">
    <source>
        <dbReference type="SAM" id="MobiDB-lite"/>
    </source>
</evidence>
<dbReference type="EC" id="2.7.11.1" evidence="2"/>
<keyword evidence="6 7" id="KW-0067">ATP-binding</keyword>
<feature type="compositionally biased region" description="Low complexity" evidence="8">
    <location>
        <begin position="318"/>
        <end position="342"/>
    </location>
</feature>
<dbReference type="EMBL" id="GG657754">
    <property type="protein sequence ID" value="EFL25631.1"/>
    <property type="molecule type" value="Genomic_DNA"/>
</dbReference>
<feature type="domain" description="Protein kinase" evidence="9">
    <location>
        <begin position="23"/>
        <end position="289"/>
    </location>
</feature>
<dbReference type="HOGENOM" id="CLU_000288_63_44_11"/>
<dbReference type="GO" id="GO:0005524">
    <property type="term" value="F:ATP binding"/>
    <property type="evidence" value="ECO:0007669"/>
    <property type="project" value="UniProtKB-UniRule"/>
</dbReference>
<dbReference type="InterPro" id="IPR011009">
    <property type="entry name" value="Kinase-like_dom_sf"/>
</dbReference>
<dbReference type="PROSITE" id="PS00107">
    <property type="entry name" value="PROTEIN_KINASE_ATP"/>
    <property type="match status" value="1"/>
</dbReference>
<dbReference type="InterPro" id="IPR017441">
    <property type="entry name" value="Protein_kinase_ATP_BS"/>
</dbReference>
<dbReference type="SMART" id="SM00220">
    <property type="entry name" value="S_TKc"/>
    <property type="match status" value="1"/>
</dbReference>
<reference evidence="10 11" key="1">
    <citation type="submission" date="2009-02" db="EMBL/GenBank/DDBJ databases">
        <title>Annotation of Streptomyces hygroscopicus strain ATCC 53653.</title>
        <authorList>
            <consortium name="The Broad Institute Genome Sequencing Platform"/>
            <consortium name="Broad Institute Microbial Sequencing Center"/>
            <person name="Fischbach M."/>
            <person name="Godfrey P."/>
            <person name="Ward D."/>
            <person name="Young S."/>
            <person name="Zeng Q."/>
            <person name="Koehrsen M."/>
            <person name="Alvarado L."/>
            <person name="Berlin A.M."/>
            <person name="Bochicchio J."/>
            <person name="Borenstein D."/>
            <person name="Chapman S.B."/>
            <person name="Chen Z."/>
            <person name="Engels R."/>
            <person name="Freedman E."/>
            <person name="Gellesch M."/>
            <person name="Goldberg J."/>
            <person name="Griggs A."/>
            <person name="Gujja S."/>
            <person name="Heilman E.R."/>
            <person name="Heiman D.I."/>
            <person name="Hepburn T.A."/>
            <person name="Howarth C."/>
            <person name="Jen D."/>
            <person name="Larson L."/>
            <person name="Lewis B."/>
            <person name="Mehta T."/>
            <person name="Park D."/>
            <person name="Pearson M."/>
            <person name="Richards J."/>
            <person name="Roberts A."/>
            <person name="Saif S."/>
            <person name="Shea T.D."/>
            <person name="Shenoy N."/>
            <person name="Sisk P."/>
            <person name="Stolte C."/>
            <person name="Sykes S.N."/>
            <person name="Thomson T."/>
            <person name="Walk T."/>
            <person name="White J."/>
            <person name="Yandava C."/>
            <person name="Straight P."/>
            <person name="Clardy J."/>
            <person name="Hung D."/>
            <person name="Kolter R."/>
            <person name="Mekalanos J."/>
            <person name="Walker S."/>
            <person name="Walsh C.T."/>
            <person name="Wieland-Brown L.C."/>
            <person name="Haas B."/>
            <person name="Nusbaum C."/>
            <person name="Birren B."/>
        </authorList>
    </citation>
    <scope>NUCLEOTIDE SEQUENCE [LARGE SCALE GENOMIC DNA]</scope>
    <source>
        <strain evidence="10 11">ATCC 53653</strain>
    </source>
</reference>
<gene>
    <name evidence="10" type="ORF">SSOG_05345</name>
</gene>
<keyword evidence="4 7" id="KW-0547">Nucleotide-binding</keyword>
<keyword evidence="3" id="KW-0808">Transferase</keyword>
<organism evidence="10 11">
    <name type="scientific">Streptomyces himastatinicus ATCC 53653</name>
    <dbReference type="NCBI Taxonomy" id="457427"/>
    <lineage>
        <taxon>Bacteria</taxon>
        <taxon>Bacillati</taxon>
        <taxon>Actinomycetota</taxon>
        <taxon>Actinomycetes</taxon>
        <taxon>Kitasatosporales</taxon>
        <taxon>Streptomycetaceae</taxon>
        <taxon>Streptomyces</taxon>
        <taxon>Streptomyces violaceusniger group</taxon>
    </lineage>
</organism>
<evidence type="ECO:0000256" key="6">
    <source>
        <dbReference type="ARBA" id="ARBA00022840"/>
    </source>
</evidence>
<dbReference type="CDD" id="cd14014">
    <property type="entry name" value="STKc_PknB_like"/>
    <property type="match status" value="1"/>
</dbReference>
<keyword evidence="11" id="KW-1185">Reference proteome</keyword>
<dbReference type="Gene3D" id="3.30.200.20">
    <property type="entry name" value="Phosphorylase Kinase, domain 1"/>
    <property type="match status" value="1"/>
</dbReference>
<dbReference type="PANTHER" id="PTHR43671">
    <property type="entry name" value="SERINE/THREONINE-PROTEIN KINASE NEK"/>
    <property type="match status" value="1"/>
</dbReference>
<evidence type="ECO:0000256" key="7">
    <source>
        <dbReference type="PROSITE-ProRule" id="PRU10141"/>
    </source>
</evidence>
<dbReference type="GO" id="GO:0004674">
    <property type="term" value="F:protein serine/threonine kinase activity"/>
    <property type="evidence" value="ECO:0007669"/>
    <property type="project" value="UniProtKB-EC"/>
</dbReference>
<dbReference type="RefSeq" id="WP_009717434.1">
    <property type="nucleotide sequence ID" value="NZ_GG657754.1"/>
</dbReference>
<evidence type="ECO:0000256" key="3">
    <source>
        <dbReference type="ARBA" id="ARBA00022679"/>
    </source>
</evidence>
<dbReference type="AlphaFoldDB" id="D9WK97"/>
<dbReference type="Gene3D" id="1.10.510.10">
    <property type="entry name" value="Transferase(Phosphotransferase) domain 1"/>
    <property type="match status" value="1"/>
</dbReference>
<evidence type="ECO:0000256" key="4">
    <source>
        <dbReference type="ARBA" id="ARBA00022741"/>
    </source>
</evidence>
<dbReference type="PANTHER" id="PTHR43671:SF13">
    <property type="entry name" value="SERINE_THREONINE-PROTEIN KINASE NEK2"/>
    <property type="match status" value="1"/>
</dbReference>
<feature type="compositionally biased region" description="Pro residues" evidence="8">
    <location>
        <begin position="307"/>
        <end position="317"/>
    </location>
</feature>
<dbReference type="PROSITE" id="PS50011">
    <property type="entry name" value="PROTEIN_KINASE_DOM"/>
    <property type="match status" value="1"/>
</dbReference>
<name>D9WK97_9ACTN</name>
<keyword evidence="5 10" id="KW-0418">Kinase</keyword>
<evidence type="ECO:0000313" key="10">
    <source>
        <dbReference type="EMBL" id="EFL25631.1"/>
    </source>
</evidence>
<dbReference type="Pfam" id="PF00069">
    <property type="entry name" value="Pkinase"/>
    <property type="match status" value="1"/>
</dbReference>
<feature type="binding site" evidence="7">
    <location>
        <position position="51"/>
    </location>
    <ligand>
        <name>ATP</name>
        <dbReference type="ChEBI" id="CHEBI:30616"/>
    </ligand>
</feature>
<evidence type="ECO:0000256" key="5">
    <source>
        <dbReference type="ARBA" id="ARBA00022777"/>
    </source>
</evidence>
<evidence type="ECO:0000313" key="11">
    <source>
        <dbReference type="Proteomes" id="UP000003963"/>
    </source>
</evidence>
<dbReference type="InterPro" id="IPR000719">
    <property type="entry name" value="Prot_kinase_dom"/>
</dbReference>
<sequence>MTNADHAVLSPLRPDDPREVAGYRLLARVGEGGMGSVYLSRTRGNQPVALKVIRREFAQNDDFRRRFEQEVTAARRVQGYHIVPVVDHDTSGELPWLASAYVPGLALDDALGRYGPLPMPAAFQLIGCTAQALHAVHAASVIHRDLKPSNILLSSNGPFVIDFGIARAADATQLTRSGGFIGTPQYMSPEHAFGKPVTAATDIFALGLIAAVVATGRHPYGDGAGISIAAQIANTAQQPPDLSGYPDELRPLLERCLAADPEQRPTPAELAELCRRAAGRELRDFSGWLPAPITEEIARRERVAQQPPEPAQPPMPAHTPTQTPTQTPTYAPTYAPAYAPTQAPAPPPHHPVASAPTQAAAYPAPPAPGDSGRGKGR</sequence>
<evidence type="ECO:0000256" key="1">
    <source>
        <dbReference type="ARBA" id="ARBA00010886"/>
    </source>
</evidence>
<feature type="compositionally biased region" description="Low complexity" evidence="8">
    <location>
        <begin position="351"/>
        <end position="362"/>
    </location>
</feature>
<protein>
    <recommendedName>
        <fullName evidence="2">non-specific serine/threonine protein kinase</fullName>
        <ecNumber evidence="2">2.7.11.1</ecNumber>
    </recommendedName>
</protein>
<feature type="region of interest" description="Disordered" evidence="8">
    <location>
        <begin position="302"/>
        <end position="377"/>
    </location>
</feature>
<dbReference type="Proteomes" id="UP000003963">
    <property type="component" value="Unassembled WGS sequence"/>
</dbReference>
<dbReference type="SUPFAM" id="SSF56112">
    <property type="entry name" value="Protein kinase-like (PK-like)"/>
    <property type="match status" value="1"/>
</dbReference>
<dbReference type="InterPro" id="IPR008271">
    <property type="entry name" value="Ser/Thr_kinase_AS"/>
</dbReference>
<accession>D9WK97</accession>
<feature type="non-terminal residue" evidence="10">
    <location>
        <position position="377"/>
    </location>
</feature>
<dbReference type="InterPro" id="IPR050660">
    <property type="entry name" value="NEK_Ser/Thr_kinase"/>
</dbReference>
<proteinExistence type="inferred from homology"/>
<evidence type="ECO:0000256" key="2">
    <source>
        <dbReference type="ARBA" id="ARBA00012513"/>
    </source>
</evidence>